<sequence>MASLTFDGALSEPDNDASHLLLHQLVVANDFSSLTPATAERYLNAFCDTSSSLVRRRWAGLAFAGMVGASADVVNYLQQLPQALQNLGAIVLSGAELEETKIVAGLVMRQALVQKIEYNSFWASDKVRNSAPDFPKDVDARWMAKFQDFLDALHSLALATSNNDTSIMYPVSLISPSELRWGKSNEGLPVAIVQAGNLTVLLPDRNLRDIDFIDIPINHIHSVRSKQSTLHDSQARTIEHEPWESALIFHEMPWSFRLNTFPRQETEVAFMFEHSADTKEWESCINEHHQILSASMGPPPLRIHPQMSSSYPIKCGSTRSATKQHTKTQGGRPHQGKTTSHSSGSSSQLHASPGFTIQNSTMHPQSKLPGPTQYKRALRRVEANVDTGVAGKRTEERPSLGQSFKASAGKENAVKYTQIHGPLSSVEQSGDQSPFSQITAAGPVFKPATASKGKLPRVSQSAKDKAFRRLSEHTDDFDMPTDEVADRNTGRHSGASTLRKGKAKSQDEPKGPSLAGHSHKSTTRNTRSRIKRKADDDDEFIPDEVLSKIPRNVARKCGAVAATVKNKRRKRMPQEPSESAMTMSDEAQVTTQEKLIDPILPRPAKTINTARKPRRAQLDASEDLHSFIKSSKASLIKGLVDSQKPAKPSSATFKKPLPPRQSVQQPSTPTKVSMKSGELPTTAQTPMNVCTRSTDRPLPIFRSSPPLSPTARGRNVWTPHIAAPMEILSSNSKPVPASPNAESTAISGHADREDVNMERKEADVQTAKSDPFRQRRVSEKVSSFTRRLTGEGAEVSPTKFNEVISSSSSERETIDIRATLQSRPEVIPWARKDNKEAVSHKAVLPSIVRTATPSKLRSQQSTSTIWSPKQPSNAGQSTKSKALGAVQQRATRVPQKLYSRLAEDMSKHIEQDLQSTTNELDIASPQQLLEDTQFRQVASGKQNTEQQLDEDETLINHNLSGDLAMGLIASPICFPSSPPIRGSPSCHSSTSAEDSDQPPTDPPVPNSDAEELEWEASLNPHQRALHDLLIRTSKRVLRHVVDNETAVTDIAEIFERDGEHVLHSVLERHGGAYDHVFHEMDVKRKGLQHELQDVAKHLAKQRRRIHAKV</sequence>
<feature type="compositionally biased region" description="Polar residues" evidence="1">
    <location>
        <begin position="306"/>
        <end position="329"/>
    </location>
</feature>
<dbReference type="AlphaFoldDB" id="A0A6A7BHB6"/>
<feature type="compositionally biased region" description="Polar residues" evidence="1">
    <location>
        <begin position="355"/>
        <end position="364"/>
    </location>
</feature>
<feature type="region of interest" description="Disordered" evidence="1">
    <location>
        <begin position="565"/>
        <end position="586"/>
    </location>
</feature>
<feature type="region of interest" description="Disordered" evidence="1">
    <location>
        <begin position="639"/>
        <end position="713"/>
    </location>
</feature>
<evidence type="ECO:0000256" key="1">
    <source>
        <dbReference type="SAM" id="MobiDB-lite"/>
    </source>
</evidence>
<name>A0A6A7BHB6_9PLEO</name>
<accession>A0A6A7BHB6</accession>
<feature type="region of interest" description="Disordered" evidence="1">
    <location>
        <begin position="296"/>
        <end position="372"/>
    </location>
</feature>
<feature type="region of interest" description="Disordered" evidence="1">
    <location>
        <begin position="447"/>
        <end position="535"/>
    </location>
</feature>
<feature type="compositionally biased region" description="Polar residues" evidence="1">
    <location>
        <begin position="852"/>
        <end position="880"/>
    </location>
</feature>
<protein>
    <submittedName>
        <fullName evidence="2">Uncharacterized protein</fullName>
    </submittedName>
</protein>
<feature type="compositionally biased region" description="Basic residues" evidence="1">
    <location>
        <begin position="517"/>
        <end position="532"/>
    </location>
</feature>
<feature type="compositionally biased region" description="Polar residues" evidence="1">
    <location>
        <begin position="576"/>
        <end position="586"/>
    </location>
</feature>
<evidence type="ECO:0000313" key="2">
    <source>
        <dbReference type="EMBL" id="KAF2854794.1"/>
    </source>
</evidence>
<gene>
    <name evidence="2" type="ORF">T440DRAFT_464932</name>
</gene>
<proteinExistence type="predicted"/>
<feature type="region of interest" description="Disordered" evidence="1">
    <location>
        <begin position="852"/>
        <end position="889"/>
    </location>
</feature>
<dbReference type="OrthoDB" id="5374844at2759"/>
<evidence type="ECO:0000313" key="3">
    <source>
        <dbReference type="Proteomes" id="UP000799423"/>
    </source>
</evidence>
<dbReference type="Proteomes" id="UP000799423">
    <property type="component" value="Unassembled WGS sequence"/>
</dbReference>
<feature type="compositionally biased region" description="Polar residues" evidence="1">
    <location>
        <begin position="661"/>
        <end position="692"/>
    </location>
</feature>
<keyword evidence="3" id="KW-1185">Reference proteome</keyword>
<organism evidence="2 3">
    <name type="scientific">Plenodomus tracheiphilus IPT5</name>
    <dbReference type="NCBI Taxonomy" id="1408161"/>
    <lineage>
        <taxon>Eukaryota</taxon>
        <taxon>Fungi</taxon>
        <taxon>Dikarya</taxon>
        <taxon>Ascomycota</taxon>
        <taxon>Pezizomycotina</taxon>
        <taxon>Dothideomycetes</taxon>
        <taxon>Pleosporomycetidae</taxon>
        <taxon>Pleosporales</taxon>
        <taxon>Pleosporineae</taxon>
        <taxon>Leptosphaeriaceae</taxon>
        <taxon>Plenodomus</taxon>
    </lineage>
</organism>
<feature type="region of interest" description="Disordered" evidence="1">
    <location>
        <begin position="385"/>
        <end position="407"/>
    </location>
</feature>
<feature type="region of interest" description="Disordered" evidence="1">
    <location>
        <begin position="730"/>
        <end position="757"/>
    </location>
</feature>
<feature type="compositionally biased region" description="Basic and acidic residues" evidence="1">
    <location>
        <begin position="462"/>
        <end position="476"/>
    </location>
</feature>
<feature type="region of interest" description="Disordered" evidence="1">
    <location>
        <begin position="979"/>
        <end position="1009"/>
    </location>
</feature>
<reference evidence="2" key="1">
    <citation type="submission" date="2020-01" db="EMBL/GenBank/DDBJ databases">
        <authorList>
            <consortium name="DOE Joint Genome Institute"/>
            <person name="Haridas S."/>
            <person name="Albert R."/>
            <person name="Binder M."/>
            <person name="Bloem J."/>
            <person name="Labutti K."/>
            <person name="Salamov A."/>
            <person name="Andreopoulos B."/>
            <person name="Baker S.E."/>
            <person name="Barry K."/>
            <person name="Bills G."/>
            <person name="Bluhm B.H."/>
            <person name="Cannon C."/>
            <person name="Castanera R."/>
            <person name="Culley D.E."/>
            <person name="Daum C."/>
            <person name="Ezra D."/>
            <person name="Gonzalez J.B."/>
            <person name="Henrissat B."/>
            <person name="Kuo A."/>
            <person name="Liang C."/>
            <person name="Lipzen A."/>
            <person name="Lutzoni F."/>
            <person name="Magnuson J."/>
            <person name="Mondo S."/>
            <person name="Nolan M."/>
            <person name="Ohm R."/>
            <person name="Pangilinan J."/>
            <person name="Park H.-J."/>
            <person name="Ramirez L."/>
            <person name="Alfaro M."/>
            <person name="Sun H."/>
            <person name="Tritt A."/>
            <person name="Yoshinaga Y."/>
            <person name="Zwiers L.-H."/>
            <person name="Turgeon B.G."/>
            <person name="Goodwin S.B."/>
            <person name="Spatafora J.W."/>
            <person name="Crous P.W."/>
            <person name="Grigoriev I.V."/>
        </authorList>
    </citation>
    <scope>NUCLEOTIDE SEQUENCE</scope>
    <source>
        <strain evidence="2">IPT5</strain>
    </source>
</reference>
<dbReference type="EMBL" id="MU006292">
    <property type="protein sequence ID" value="KAF2854794.1"/>
    <property type="molecule type" value="Genomic_DNA"/>
</dbReference>
<feature type="compositionally biased region" description="Low complexity" evidence="1">
    <location>
        <begin position="336"/>
        <end position="348"/>
    </location>
</feature>